<dbReference type="InParanoid" id="D8SVZ6"/>
<dbReference type="EMBL" id="GL377647">
    <property type="protein sequence ID" value="EFJ11337.1"/>
    <property type="molecule type" value="Genomic_DNA"/>
</dbReference>
<evidence type="ECO:0000313" key="2">
    <source>
        <dbReference type="Proteomes" id="UP000001514"/>
    </source>
</evidence>
<dbReference type="HOGENOM" id="CLU_1707325_0_0_1"/>
<sequence>MMIVLGPLLQTPGMVSSFPTAVATCLHFYNLLFEHLERRPLGMPMTQRQARMITETGWELGVYHFLRDDVVLLWNDPETAIFREDLIFTYYLSGARHVIVPGWRRGMTLVDCGFATLLESSDGVEPFAPIVPYIRGVTNNEAQAPGLLVTIGDI</sequence>
<gene>
    <name evidence="1" type="ORF">SELMODRAFT_426306</name>
</gene>
<dbReference type="KEGG" id="smo:SELMODRAFT_426306"/>
<protein>
    <submittedName>
        <fullName evidence="1">Uncharacterized protein</fullName>
    </submittedName>
</protein>
<organism evidence="2">
    <name type="scientific">Selaginella moellendorffii</name>
    <name type="common">Spikemoss</name>
    <dbReference type="NCBI Taxonomy" id="88036"/>
    <lineage>
        <taxon>Eukaryota</taxon>
        <taxon>Viridiplantae</taxon>
        <taxon>Streptophyta</taxon>
        <taxon>Embryophyta</taxon>
        <taxon>Tracheophyta</taxon>
        <taxon>Lycopodiopsida</taxon>
        <taxon>Selaginellales</taxon>
        <taxon>Selaginellaceae</taxon>
        <taxon>Selaginella</taxon>
    </lineage>
</organism>
<proteinExistence type="predicted"/>
<dbReference type="Proteomes" id="UP000001514">
    <property type="component" value="Unassembled WGS sequence"/>
</dbReference>
<evidence type="ECO:0000313" key="1">
    <source>
        <dbReference type="EMBL" id="EFJ11337.1"/>
    </source>
</evidence>
<keyword evidence="2" id="KW-1185">Reference proteome</keyword>
<dbReference type="AlphaFoldDB" id="D8SVZ6"/>
<name>D8SVZ6_SELML</name>
<dbReference type="Gramene" id="EFJ11337">
    <property type="protein sequence ID" value="EFJ11337"/>
    <property type="gene ID" value="SELMODRAFT_426306"/>
</dbReference>
<accession>D8SVZ6</accession>
<reference evidence="1 2" key="1">
    <citation type="journal article" date="2011" name="Science">
        <title>The Selaginella genome identifies genetic changes associated with the evolution of vascular plants.</title>
        <authorList>
            <person name="Banks J.A."/>
            <person name="Nishiyama T."/>
            <person name="Hasebe M."/>
            <person name="Bowman J.L."/>
            <person name="Gribskov M."/>
            <person name="dePamphilis C."/>
            <person name="Albert V.A."/>
            <person name="Aono N."/>
            <person name="Aoyama T."/>
            <person name="Ambrose B.A."/>
            <person name="Ashton N.W."/>
            <person name="Axtell M.J."/>
            <person name="Barker E."/>
            <person name="Barker M.S."/>
            <person name="Bennetzen J.L."/>
            <person name="Bonawitz N.D."/>
            <person name="Chapple C."/>
            <person name="Cheng C."/>
            <person name="Correa L.G."/>
            <person name="Dacre M."/>
            <person name="DeBarry J."/>
            <person name="Dreyer I."/>
            <person name="Elias M."/>
            <person name="Engstrom E.M."/>
            <person name="Estelle M."/>
            <person name="Feng L."/>
            <person name="Finet C."/>
            <person name="Floyd S.K."/>
            <person name="Frommer W.B."/>
            <person name="Fujita T."/>
            <person name="Gramzow L."/>
            <person name="Gutensohn M."/>
            <person name="Harholt J."/>
            <person name="Hattori M."/>
            <person name="Heyl A."/>
            <person name="Hirai T."/>
            <person name="Hiwatashi Y."/>
            <person name="Ishikawa M."/>
            <person name="Iwata M."/>
            <person name="Karol K.G."/>
            <person name="Koehler B."/>
            <person name="Kolukisaoglu U."/>
            <person name="Kubo M."/>
            <person name="Kurata T."/>
            <person name="Lalonde S."/>
            <person name="Li K."/>
            <person name="Li Y."/>
            <person name="Litt A."/>
            <person name="Lyons E."/>
            <person name="Manning G."/>
            <person name="Maruyama T."/>
            <person name="Michael T.P."/>
            <person name="Mikami K."/>
            <person name="Miyazaki S."/>
            <person name="Morinaga S."/>
            <person name="Murata T."/>
            <person name="Mueller-Roeber B."/>
            <person name="Nelson D.R."/>
            <person name="Obara M."/>
            <person name="Oguri Y."/>
            <person name="Olmstead R.G."/>
            <person name="Onodera N."/>
            <person name="Petersen B.L."/>
            <person name="Pils B."/>
            <person name="Prigge M."/>
            <person name="Rensing S.A."/>
            <person name="Riano-Pachon D.M."/>
            <person name="Roberts A.W."/>
            <person name="Sato Y."/>
            <person name="Scheller H.V."/>
            <person name="Schulz B."/>
            <person name="Schulz C."/>
            <person name="Shakirov E.V."/>
            <person name="Shibagaki N."/>
            <person name="Shinohara N."/>
            <person name="Shippen D.E."/>
            <person name="Soerensen I."/>
            <person name="Sotooka R."/>
            <person name="Sugimoto N."/>
            <person name="Sugita M."/>
            <person name="Sumikawa N."/>
            <person name="Tanurdzic M."/>
            <person name="Theissen G."/>
            <person name="Ulvskov P."/>
            <person name="Wakazuki S."/>
            <person name="Weng J.K."/>
            <person name="Willats W.W."/>
            <person name="Wipf D."/>
            <person name="Wolf P.G."/>
            <person name="Yang L."/>
            <person name="Zimmer A.D."/>
            <person name="Zhu Q."/>
            <person name="Mitros T."/>
            <person name="Hellsten U."/>
            <person name="Loque D."/>
            <person name="Otillar R."/>
            <person name="Salamov A."/>
            <person name="Schmutz J."/>
            <person name="Shapiro H."/>
            <person name="Lindquist E."/>
            <person name="Lucas S."/>
            <person name="Rokhsar D."/>
            <person name="Grigoriev I.V."/>
        </authorList>
    </citation>
    <scope>NUCLEOTIDE SEQUENCE [LARGE SCALE GENOMIC DNA]</scope>
</reference>